<accession>A0AAE4Z4Z6</accession>
<dbReference type="GO" id="GO:0030246">
    <property type="term" value="F:carbohydrate binding"/>
    <property type="evidence" value="ECO:0007669"/>
    <property type="project" value="InterPro"/>
</dbReference>
<sequence>MKRTTTIIVSVFALGLVSYAGRTVETGYRVVDVVQAGSITGTVTYDGAVPDIPTLTVDKNVDVCGTSIADPNATVVNSQSKGVRWVLLYLEEVSEGKAPPERFVLDNEECEFRPHVMGAVAGHPFIIENSDPVLHNTHIRFGSTLERTRRTVFNGALSFHEGEPQYRPIENPRVLRRSGWIDIQCDAHEWMQGYGLVLEHPYFAVTDEHGAYELTEVPPGTYTLKLWHENLGEQTREVTVQPGASATADFTLKPTS</sequence>
<dbReference type="Gene3D" id="2.60.40.1120">
    <property type="entry name" value="Carboxypeptidase-like, regulatory domain"/>
    <property type="match status" value="1"/>
</dbReference>
<gene>
    <name evidence="1" type="ORF">GWO12_00710</name>
</gene>
<dbReference type="Pfam" id="PF13620">
    <property type="entry name" value="CarboxypepD_reg"/>
    <property type="match status" value="1"/>
</dbReference>
<dbReference type="SUPFAM" id="SSF49452">
    <property type="entry name" value="Starch-binding domain-like"/>
    <property type="match status" value="1"/>
</dbReference>
<dbReference type="Proteomes" id="UP000702544">
    <property type="component" value="Unassembled WGS sequence"/>
</dbReference>
<reference evidence="1 2" key="1">
    <citation type="submission" date="2020-01" db="EMBL/GenBank/DDBJ databases">
        <title>Genomes assembled from Gulf of Kutch pelagic sediment metagenomes.</title>
        <authorList>
            <person name="Chandrashekar M."/>
            <person name="Mahajan M.S."/>
            <person name="Dave K.J."/>
            <person name="Vatsa P."/>
            <person name="Nathani N.M."/>
        </authorList>
    </citation>
    <scope>NUCLEOTIDE SEQUENCE [LARGE SCALE GENOMIC DNA]</scope>
    <source>
        <strain evidence="1">KS3-K002</strain>
    </source>
</reference>
<evidence type="ECO:0000313" key="2">
    <source>
        <dbReference type="Proteomes" id="UP000702544"/>
    </source>
</evidence>
<evidence type="ECO:0000313" key="1">
    <source>
        <dbReference type="EMBL" id="NIR73628.1"/>
    </source>
</evidence>
<dbReference type="InterPro" id="IPR013784">
    <property type="entry name" value="Carb-bd-like_fold"/>
</dbReference>
<evidence type="ECO:0008006" key="3">
    <source>
        <dbReference type="Google" id="ProtNLM"/>
    </source>
</evidence>
<name>A0AAE4Z4Z6_9BACT</name>
<comment type="caution">
    <text evidence="1">The sequence shown here is derived from an EMBL/GenBank/DDBJ whole genome shotgun (WGS) entry which is preliminary data.</text>
</comment>
<dbReference type="AlphaFoldDB" id="A0AAE4Z4Z6"/>
<protein>
    <recommendedName>
        <fullName evidence="3">Rhamnogalacturonan lyase domain-containing protein</fullName>
    </recommendedName>
</protein>
<proteinExistence type="predicted"/>
<organism evidence="1 2">
    <name type="scientific">Candidatus Kutchimonas denitrificans</name>
    <dbReference type="NCBI Taxonomy" id="3056748"/>
    <lineage>
        <taxon>Bacteria</taxon>
        <taxon>Pseudomonadati</taxon>
        <taxon>Gemmatimonadota</taxon>
        <taxon>Gemmatimonadia</taxon>
        <taxon>Candidatus Palauibacterales</taxon>
        <taxon>Candidatus Palauibacteraceae</taxon>
        <taxon>Candidatus Kutchimonas</taxon>
    </lineage>
</organism>
<dbReference type="EMBL" id="JAACAK010000002">
    <property type="protein sequence ID" value="NIR73628.1"/>
    <property type="molecule type" value="Genomic_DNA"/>
</dbReference>